<feature type="compositionally biased region" description="Low complexity" evidence="1">
    <location>
        <begin position="1444"/>
        <end position="1458"/>
    </location>
</feature>
<protein>
    <submittedName>
        <fullName evidence="5">Putative glucan 4-alpha-glucosidase-like protein</fullName>
    </submittedName>
</protein>
<dbReference type="KEGG" id="tmn:UCRPA7_1564"/>
<sequence>MPPPTPSPDDPDPSSSSPAAAATAARRASAAAKQRDGGGFATPPNRKASAGLTPKSAPAGAGVGAGPGTGPGHARKASASKKPEPTLLSDFLLGRPSPARVAAARRKSVGAAAVKAEVNQQMRQESVRKIQQPGGVQARVKAWQRSNAAAMVRGDPDEAASEPTEILVQVDAESVTEEDRVRIKSRQKTKKKPSPDRSAEIDREMETNDDEGGMEAIPKDPRLRGPPKRRIISDEHWMKGRKGKSPPRVKTKPEASPSPIPKDFLQKTAQNPSIQNKIKDWATRVEVPETPKSAPPKTRKYSTKSGDTVEVEEDGASGRTQSERASSSARTGDDGIRVRPMKPRKPDGGDDGIRITPQRKKDTFDDGIRVKPLKPTPLPDDGIRVRPSRKVSVDEITVRPTSTRRTSGERSTRVPSTRRDQSPSTRIEVIEEPESGPETPTRKSRSRHKAKMRRGATAPSFTETQTEQTENVSDSQSWSDESGSKLSDEPSSAPAKSLAEIPFGNSAFSELDLPLGADHHFIKRPKAQRNNSFKAVPKVFKKVVTGAKEIIHDRVAEPPKPVVNQPPSIESWLNGTVDPFVEKTTPKRKSIEKEWEKDVRRRSSSEVRQKEAPAPAPAEVEELEDQENADPKVQETKEETPKKESPTTPKSGGLKRSRATRSGSSPFKSGGKKPLREALKDVFRGESSGHKLPPMTYPSVEDDKGAEDDYDDESSRGNTRRRSSGSRRRSPSPETLSTVTSTDASTEGPFMTGALPRRKPPTNGQHELSTIVSGDSFSTHDSETMSTLSQTTITQTTALTRSTDLSRQKSQKSGLKRRLTKHSDLVSVLSLPDNADVPARAKSIKSTRNLRRKTSKLENATLDDLLREFADDEHFYQRELKTLVDGVVPVLLTQVVHNNASTTDLFGPTVGDNKVDIMGKAVVNMGVALERLKNSHKRVPLNDVHHLLAWLDSVYPLYDHYLDVWRLGFQGLIVNLAPSGRPDDEDSLINAMDRNEDGDVLDENGERVDVAHLLKRPLVRIKWMHKLLKGAKTLGIARADLDKAIAKFEALQEKARRRHKEETARKTDEDAANTDTTGCSDLRTLRPMDGVLIDPSRQVNAKDSFSLDLVHSNGQRLECQVELIFRDKVEDPSDHGDVLIRETGNGRISLLFPPIPASAMSARKGDDFGTLVVMVRGRHNSLEWYELLSLTSDNDEQVTDWLDILATTPIPPTSPRPASHSRPTSSSSPKVVDIDTPLDELDEVDVPDTMPAISIKPPAESAIESVVSDNSLTPSNSASQAGVSGLKQDEPEFSFKAIASVSYWSNKKGQWKELWHEACSVVLWAGLVEAHPLNAILSGKRGALQSSGASELGNADVDAGAVRPLIALDLTPLVMLRASNFLDLEVRSPVRSYSKLSNIDGTIFRFRSPTVAESKALYFAFHKSRLENAKYKALEEEARILSFGQQQVQQDADGQSSSSRRRSWFGRRNSYRASTRAPSQSQGSSSSVSAPSLLKRLTGGANSSFNIDKSSVDRHSRAGSGSGGGSLYTSGSSSAGGGTPPRSPSVSIAETSRTRVLGSDNLKIRCHLLVSPTKWEDHGNCYLQITRPPPGMRQELRVYHGMEKRVIVTSIPKKESEKPLIVLDVVLGSGCFSKLGARGIILQVWEDLRDEQNNVGVVPAKGGLSGSVKKWCFQCSSAAEANWIFGLVAQEVSFNPFTI</sequence>
<evidence type="ECO:0000313" key="6">
    <source>
        <dbReference type="Proteomes" id="UP000014074"/>
    </source>
</evidence>
<accession>R8BUL0</accession>
<evidence type="ECO:0000259" key="3">
    <source>
        <dbReference type="Pfam" id="PF24344"/>
    </source>
</evidence>
<feature type="compositionally biased region" description="Basic residues" evidence="1">
    <location>
        <begin position="183"/>
        <end position="192"/>
    </location>
</feature>
<feature type="compositionally biased region" description="Low complexity" evidence="1">
    <location>
        <begin position="1216"/>
        <end position="1229"/>
    </location>
</feature>
<feature type="domain" description="DBL homology" evidence="2">
    <location>
        <begin position="858"/>
        <end position="1059"/>
    </location>
</feature>
<dbReference type="EMBL" id="KB932883">
    <property type="protein sequence ID" value="EOO02990.1"/>
    <property type="molecule type" value="Genomic_DNA"/>
</dbReference>
<feature type="compositionally biased region" description="Polar residues" evidence="1">
    <location>
        <begin position="318"/>
        <end position="330"/>
    </location>
</feature>
<feature type="region of interest" description="Disordered" evidence="1">
    <location>
        <begin position="1504"/>
        <end position="1550"/>
    </location>
</feature>
<feature type="compositionally biased region" description="Low complexity" evidence="1">
    <location>
        <begin position="1466"/>
        <end position="1491"/>
    </location>
</feature>
<dbReference type="OrthoDB" id="5408934at2759"/>
<organism evidence="5 6">
    <name type="scientific">Phaeoacremonium minimum (strain UCR-PA7)</name>
    <name type="common">Esca disease fungus</name>
    <name type="synonym">Togninia minima</name>
    <dbReference type="NCBI Taxonomy" id="1286976"/>
    <lineage>
        <taxon>Eukaryota</taxon>
        <taxon>Fungi</taxon>
        <taxon>Dikarya</taxon>
        <taxon>Ascomycota</taxon>
        <taxon>Pezizomycotina</taxon>
        <taxon>Sordariomycetes</taxon>
        <taxon>Sordariomycetidae</taxon>
        <taxon>Togniniales</taxon>
        <taxon>Togniniaceae</taxon>
        <taxon>Phaeoacremonium</taxon>
    </lineage>
</organism>
<feature type="compositionally biased region" description="Basic residues" evidence="1">
    <location>
        <begin position="239"/>
        <end position="250"/>
    </location>
</feature>
<reference evidence="6" key="1">
    <citation type="journal article" date="2013" name="Genome Announc.">
        <title>Draft genome sequence of the ascomycete Phaeoacremonium aleophilum strain UCR-PA7, a causal agent of the esca disease complex in grapevines.</title>
        <authorList>
            <person name="Blanco-Ulate B."/>
            <person name="Rolshausen P."/>
            <person name="Cantu D."/>
        </authorList>
    </citation>
    <scope>NUCLEOTIDE SEQUENCE [LARGE SCALE GENOMIC DNA]</scope>
    <source>
        <strain evidence="6">UCR-PA7</strain>
    </source>
</reference>
<dbReference type="InterPro" id="IPR056222">
    <property type="entry name" value="PH_23"/>
</dbReference>
<feature type="compositionally biased region" description="Basic and acidic residues" evidence="1">
    <location>
        <begin position="1056"/>
        <end position="1069"/>
    </location>
</feature>
<feature type="compositionally biased region" description="Basic and acidic residues" evidence="1">
    <location>
        <begin position="629"/>
        <end position="645"/>
    </location>
</feature>
<dbReference type="RefSeq" id="XP_007912335.1">
    <property type="nucleotide sequence ID" value="XM_007914144.1"/>
</dbReference>
<name>R8BUL0_PHAM7</name>
<feature type="compositionally biased region" description="Basic and acidic residues" evidence="1">
    <location>
        <begin position="406"/>
        <end position="421"/>
    </location>
</feature>
<dbReference type="GeneID" id="19321725"/>
<dbReference type="Pfam" id="PF24344">
    <property type="entry name" value="PH_23"/>
    <property type="match status" value="1"/>
</dbReference>
<feature type="compositionally biased region" description="Polar residues" evidence="1">
    <location>
        <begin position="736"/>
        <end position="745"/>
    </location>
</feature>
<feature type="compositionally biased region" description="Basic residues" evidence="1">
    <location>
        <begin position="718"/>
        <end position="730"/>
    </location>
</feature>
<feature type="compositionally biased region" description="Polar residues" evidence="1">
    <location>
        <begin position="565"/>
        <end position="574"/>
    </location>
</feature>
<feature type="compositionally biased region" description="Basic and acidic residues" evidence="1">
    <location>
        <begin position="277"/>
        <end position="289"/>
    </location>
</feature>
<feature type="compositionally biased region" description="Basic and acidic residues" evidence="1">
    <location>
        <begin position="674"/>
        <end position="689"/>
    </location>
</feature>
<keyword evidence="6" id="KW-1185">Reference proteome</keyword>
<dbReference type="HOGENOM" id="CLU_001441_0_0_1"/>
<dbReference type="Pfam" id="PF24345">
    <property type="entry name" value="PH_24"/>
    <property type="match status" value="1"/>
</dbReference>
<dbReference type="InterPro" id="IPR056416">
    <property type="entry name" value="DH_2_fung"/>
</dbReference>
<dbReference type="InterPro" id="IPR056223">
    <property type="entry name" value="PH_24"/>
</dbReference>
<feature type="region of interest" description="Disordered" evidence="1">
    <location>
        <begin position="555"/>
        <end position="768"/>
    </location>
</feature>
<evidence type="ECO:0000256" key="1">
    <source>
        <dbReference type="SAM" id="MobiDB-lite"/>
    </source>
</evidence>
<feature type="region of interest" description="Disordered" evidence="1">
    <location>
        <begin position="1208"/>
        <end position="1233"/>
    </location>
</feature>
<feature type="region of interest" description="Disordered" evidence="1">
    <location>
        <begin position="1"/>
        <end position="92"/>
    </location>
</feature>
<feature type="region of interest" description="Disordered" evidence="1">
    <location>
        <begin position="152"/>
        <end position="497"/>
    </location>
</feature>
<dbReference type="Proteomes" id="UP000014074">
    <property type="component" value="Unassembled WGS sequence"/>
</dbReference>
<feature type="domain" description="PH" evidence="3">
    <location>
        <begin position="1072"/>
        <end position="1212"/>
    </location>
</feature>
<feature type="compositionally biased region" description="Low complexity" evidence="1">
    <location>
        <begin position="13"/>
        <end position="32"/>
    </location>
</feature>
<evidence type="ECO:0000259" key="2">
    <source>
        <dbReference type="Pfam" id="PF24340"/>
    </source>
</evidence>
<gene>
    <name evidence="5" type="ORF">UCRPA7_1564</name>
</gene>
<feature type="region of interest" description="Disordered" evidence="1">
    <location>
        <begin position="1056"/>
        <end position="1080"/>
    </location>
</feature>
<evidence type="ECO:0000259" key="4">
    <source>
        <dbReference type="Pfam" id="PF24345"/>
    </source>
</evidence>
<dbReference type="eggNOG" id="ENOG502QUGT">
    <property type="taxonomic scope" value="Eukaryota"/>
</dbReference>
<evidence type="ECO:0000313" key="5">
    <source>
        <dbReference type="EMBL" id="EOO02990.1"/>
    </source>
</evidence>
<feature type="compositionally biased region" description="Basic and acidic residues" evidence="1">
    <location>
        <begin position="344"/>
        <end position="369"/>
    </location>
</feature>
<feature type="compositionally biased region" description="Basic residues" evidence="1">
    <location>
        <begin position="442"/>
        <end position="454"/>
    </location>
</feature>
<feature type="region of interest" description="Disordered" evidence="1">
    <location>
        <begin position="1444"/>
        <end position="1491"/>
    </location>
</feature>
<feature type="compositionally biased region" description="Gly residues" evidence="1">
    <location>
        <begin position="61"/>
        <end position="71"/>
    </location>
</feature>
<feature type="compositionally biased region" description="Basic and acidic residues" evidence="1">
    <location>
        <begin position="193"/>
        <end position="206"/>
    </location>
</feature>
<feature type="domain" description="PH" evidence="4">
    <location>
        <begin position="1288"/>
        <end position="1439"/>
    </location>
</feature>
<feature type="compositionally biased region" description="Polar residues" evidence="1">
    <location>
        <begin position="267"/>
        <end position="276"/>
    </location>
</feature>
<proteinExistence type="predicted"/>
<feature type="compositionally biased region" description="Polar residues" evidence="1">
    <location>
        <begin position="459"/>
        <end position="472"/>
    </location>
</feature>
<feature type="compositionally biased region" description="Basic and acidic residues" evidence="1">
    <location>
        <begin position="580"/>
        <end position="611"/>
    </location>
</feature>
<dbReference type="Pfam" id="PF24340">
    <property type="entry name" value="DH_2"/>
    <property type="match status" value="1"/>
</dbReference>
<feature type="compositionally biased region" description="Acidic residues" evidence="1">
    <location>
        <begin position="619"/>
        <end position="628"/>
    </location>
</feature>